<dbReference type="PANTHER" id="PTHR16840:SF3">
    <property type="entry name" value="GROWTH ARREST-SPECIFIC PROTEIN 1"/>
    <property type="match status" value="1"/>
</dbReference>
<dbReference type="PANTHER" id="PTHR16840">
    <property type="entry name" value="GROWTH ARREST-SPECIFIC PROTEIN 1"/>
    <property type="match status" value="1"/>
</dbReference>
<keyword evidence="1" id="KW-0732">Signal</keyword>
<dbReference type="VEuPathDB" id="VectorBase:HLOH_050473"/>
<dbReference type="EMBL" id="JABSTR010000007">
    <property type="protein sequence ID" value="KAH9375865.1"/>
    <property type="molecule type" value="Genomic_DNA"/>
</dbReference>
<dbReference type="InterPro" id="IPR039596">
    <property type="entry name" value="GAS1"/>
</dbReference>
<dbReference type="OrthoDB" id="6500874at2759"/>
<comment type="caution">
    <text evidence="2">The sequence shown here is derived from an EMBL/GenBank/DDBJ whole genome shotgun (WGS) entry which is preliminary data.</text>
</comment>
<evidence type="ECO:0000313" key="3">
    <source>
        <dbReference type="Proteomes" id="UP000821853"/>
    </source>
</evidence>
<reference evidence="2 3" key="1">
    <citation type="journal article" date="2020" name="Cell">
        <title>Large-Scale Comparative Analyses of Tick Genomes Elucidate Their Genetic Diversity and Vector Capacities.</title>
        <authorList>
            <consortium name="Tick Genome and Microbiome Consortium (TIGMIC)"/>
            <person name="Jia N."/>
            <person name="Wang J."/>
            <person name="Shi W."/>
            <person name="Du L."/>
            <person name="Sun Y."/>
            <person name="Zhan W."/>
            <person name="Jiang J.F."/>
            <person name="Wang Q."/>
            <person name="Zhang B."/>
            <person name="Ji P."/>
            <person name="Bell-Sakyi L."/>
            <person name="Cui X.M."/>
            <person name="Yuan T.T."/>
            <person name="Jiang B.G."/>
            <person name="Yang W.F."/>
            <person name="Lam T.T."/>
            <person name="Chang Q.C."/>
            <person name="Ding S.J."/>
            <person name="Wang X.J."/>
            <person name="Zhu J.G."/>
            <person name="Ruan X.D."/>
            <person name="Zhao L."/>
            <person name="Wei J.T."/>
            <person name="Ye R.Z."/>
            <person name="Que T.C."/>
            <person name="Du C.H."/>
            <person name="Zhou Y.H."/>
            <person name="Cheng J.X."/>
            <person name="Dai P.F."/>
            <person name="Guo W.B."/>
            <person name="Han X.H."/>
            <person name="Huang E.J."/>
            <person name="Li L.F."/>
            <person name="Wei W."/>
            <person name="Gao Y.C."/>
            <person name="Liu J.Z."/>
            <person name="Shao H.Z."/>
            <person name="Wang X."/>
            <person name="Wang C.C."/>
            <person name="Yang T.C."/>
            <person name="Huo Q.B."/>
            <person name="Li W."/>
            <person name="Chen H.Y."/>
            <person name="Chen S.E."/>
            <person name="Zhou L.G."/>
            <person name="Ni X.B."/>
            <person name="Tian J.H."/>
            <person name="Sheng Y."/>
            <person name="Liu T."/>
            <person name="Pan Y.S."/>
            <person name="Xia L.Y."/>
            <person name="Li J."/>
            <person name="Zhao F."/>
            <person name="Cao W.C."/>
        </authorList>
    </citation>
    <scope>NUCLEOTIDE SEQUENCE [LARGE SCALE GENOMIC DNA]</scope>
    <source>
        <strain evidence="2">HaeL-2018</strain>
    </source>
</reference>
<accession>A0A9J6GLP6</accession>
<dbReference type="Proteomes" id="UP000821853">
    <property type="component" value="Chromosome 5"/>
</dbReference>
<evidence type="ECO:0008006" key="4">
    <source>
        <dbReference type="Google" id="ProtNLM"/>
    </source>
</evidence>
<feature type="signal peptide" evidence="1">
    <location>
        <begin position="1"/>
        <end position="31"/>
    </location>
</feature>
<proteinExistence type="predicted"/>
<sequence>MTTLLGVFKRGTRRFCLMSVLIASVFDAVLCGGDCGISDGTVPLASPKRRITCHEAEQDCIGRLTCGMAFHGHRLDCKRELAGRTPGRCSIHCRQSLISLASTEEGYTYVGCDCGTDDFCRALLSRLAPCWWQRPCPTNNTNLQIRGGPAIIQTSPASSSVQSSMRPQCSRITRECVLDPVCSVAWDYYRRFLPRGA</sequence>
<dbReference type="GO" id="GO:0051726">
    <property type="term" value="P:regulation of cell cycle"/>
    <property type="evidence" value="ECO:0007669"/>
    <property type="project" value="InterPro"/>
</dbReference>
<organism evidence="2 3">
    <name type="scientific">Haemaphysalis longicornis</name>
    <name type="common">Bush tick</name>
    <dbReference type="NCBI Taxonomy" id="44386"/>
    <lineage>
        <taxon>Eukaryota</taxon>
        <taxon>Metazoa</taxon>
        <taxon>Ecdysozoa</taxon>
        <taxon>Arthropoda</taxon>
        <taxon>Chelicerata</taxon>
        <taxon>Arachnida</taxon>
        <taxon>Acari</taxon>
        <taxon>Parasitiformes</taxon>
        <taxon>Ixodida</taxon>
        <taxon>Ixodoidea</taxon>
        <taxon>Ixodidae</taxon>
        <taxon>Haemaphysalinae</taxon>
        <taxon>Haemaphysalis</taxon>
    </lineage>
</organism>
<protein>
    <recommendedName>
        <fullName evidence="4">Secreted protein</fullName>
    </recommendedName>
</protein>
<dbReference type="AlphaFoldDB" id="A0A9J6GLP6"/>
<gene>
    <name evidence="2" type="ORF">HPB48_011777</name>
</gene>
<keyword evidence="3" id="KW-1185">Reference proteome</keyword>
<evidence type="ECO:0000256" key="1">
    <source>
        <dbReference type="SAM" id="SignalP"/>
    </source>
</evidence>
<evidence type="ECO:0000313" key="2">
    <source>
        <dbReference type="EMBL" id="KAH9375865.1"/>
    </source>
</evidence>
<feature type="chain" id="PRO_5039899261" description="Secreted protein" evidence="1">
    <location>
        <begin position="32"/>
        <end position="197"/>
    </location>
</feature>
<name>A0A9J6GLP6_HAELO</name>